<reference evidence="1" key="1">
    <citation type="submission" date="2022-07" db="EMBL/GenBank/DDBJ databases">
        <title>Genome Sequence of Phlebia brevispora.</title>
        <authorList>
            <person name="Buettner E."/>
        </authorList>
    </citation>
    <scope>NUCLEOTIDE SEQUENCE</scope>
    <source>
        <strain evidence="1">MPL23</strain>
    </source>
</reference>
<accession>A0ACC1TEJ5</accession>
<protein>
    <submittedName>
        <fullName evidence="1">Uncharacterized protein</fullName>
    </submittedName>
</protein>
<dbReference type="EMBL" id="JANHOG010000033">
    <property type="protein sequence ID" value="KAJ3559312.1"/>
    <property type="molecule type" value="Genomic_DNA"/>
</dbReference>
<name>A0ACC1TEJ5_9APHY</name>
<proteinExistence type="predicted"/>
<gene>
    <name evidence="1" type="ORF">NM688_g419</name>
</gene>
<organism evidence="1 2">
    <name type="scientific">Phlebia brevispora</name>
    <dbReference type="NCBI Taxonomy" id="194682"/>
    <lineage>
        <taxon>Eukaryota</taxon>
        <taxon>Fungi</taxon>
        <taxon>Dikarya</taxon>
        <taxon>Basidiomycota</taxon>
        <taxon>Agaricomycotina</taxon>
        <taxon>Agaricomycetes</taxon>
        <taxon>Polyporales</taxon>
        <taxon>Meruliaceae</taxon>
        <taxon>Phlebia</taxon>
    </lineage>
</organism>
<evidence type="ECO:0000313" key="1">
    <source>
        <dbReference type="EMBL" id="KAJ3559312.1"/>
    </source>
</evidence>
<sequence length="343" mass="38191">MSQTQSDSSAALFAEDTWFEGVLLTFVAYGSTVTLAIQCFFMLLSRPMRARMHTQVPLVVFTLLVFMLSTIFIGAANAIVLAPQAIINNPNIAQGLEYYEQTHWSMHINVLANATLMTLCLLADMLLLWRCIVVYQSMFISQWYGITMASVFWITEFVIGALFMYQSSRPLGTLWSSINFNLAFWSLSLAVNILGTNLIVGRILYCRYRAWRAFKHTSDSQYTSVVAMLVESELLYTSFLILYIVLFGIDNPLEATFSQPMILVQTTAALMIVYRVAQGTAWSKNTFSDITGSGVVSTVQFDHDAARGTTDSTSDAAEIVIEKDLHNEKTGDELVGGLGEESV</sequence>
<evidence type="ECO:0000313" key="2">
    <source>
        <dbReference type="Proteomes" id="UP001148662"/>
    </source>
</evidence>
<keyword evidence="2" id="KW-1185">Reference proteome</keyword>
<dbReference type="Proteomes" id="UP001148662">
    <property type="component" value="Unassembled WGS sequence"/>
</dbReference>
<comment type="caution">
    <text evidence="1">The sequence shown here is derived from an EMBL/GenBank/DDBJ whole genome shotgun (WGS) entry which is preliminary data.</text>
</comment>